<organism evidence="12 13">
    <name type="scientific">Paraphaeosphaeria minitans</name>
    <dbReference type="NCBI Taxonomy" id="565426"/>
    <lineage>
        <taxon>Eukaryota</taxon>
        <taxon>Fungi</taxon>
        <taxon>Dikarya</taxon>
        <taxon>Ascomycota</taxon>
        <taxon>Pezizomycotina</taxon>
        <taxon>Dothideomycetes</taxon>
        <taxon>Pleosporomycetidae</taxon>
        <taxon>Pleosporales</taxon>
        <taxon>Massarineae</taxon>
        <taxon>Didymosphaeriaceae</taxon>
        <taxon>Paraphaeosphaeria</taxon>
    </lineage>
</organism>
<feature type="region of interest" description="Disordered" evidence="8">
    <location>
        <begin position="829"/>
        <end position="866"/>
    </location>
</feature>
<dbReference type="Gene3D" id="1.20.1560.10">
    <property type="entry name" value="ABC transporter type 1, transmembrane domain"/>
    <property type="match status" value="2"/>
</dbReference>
<evidence type="ECO:0000259" key="11">
    <source>
        <dbReference type="PROSITE" id="PS50929"/>
    </source>
</evidence>
<evidence type="ECO:0000256" key="9">
    <source>
        <dbReference type="SAM" id="Phobius"/>
    </source>
</evidence>
<dbReference type="PANTHER" id="PTHR24223">
    <property type="entry name" value="ATP-BINDING CASSETTE SUB-FAMILY C"/>
    <property type="match status" value="1"/>
</dbReference>
<protein>
    <recommendedName>
        <fullName evidence="14">P-loop containing nucleoside triphosphate hydrolase protein</fullName>
    </recommendedName>
</protein>
<dbReference type="Gene3D" id="3.40.50.300">
    <property type="entry name" value="P-loop containing nucleotide triphosphate hydrolases"/>
    <property type="match status" value="2"/>
</dbReference>
<dbReference type="InterPro" id="IPR017871">
    <property type="entry name" value="ABC_transporter-like_CS"/>
</dbReference>
<evidence type="ECO:0000256" key="2">
    <source>
        <dbReference type="ARBA" id="ARBA00022448"/>
    </source>
</evidence>
<dbReference type="SMART" id="SM00382">
    <property type="entry name" value="AAA"/>
    <property type="match status" value="2"/>
</dbReference>
<dbReference type="InterPro" id="IPR027417">
    <property type="entry name" value="P-loop_NTPase"/>
</dbReference>
<accession>A0A9P6G5W3</accession>
<dbReference type="Pfam" id="PF00005">
    <property type="entry name" value="ABC_tran"/>
    <property type="match status" value="2"/>
</dbReference>
<dbReference type="Pfam" id="PF00664">
    <property type="entry name" value="ABC_membrane"/>
    <property type="match status" value="2"/>
</dbReference>
<dbReference type="GO" id="GO:0016887">
    <property type="term" value="F:ATP hydrolysis activity"/>
    <property type="evidence" value="ECO:0007669"/>
    <property type="project" value="InterPro"/>
</dbReference>
<reference evidence="12" key="1">
    <citation type="journal article" date="2020" name="Mol. Plant Microbe Interact.">
        <title>Genome Sequence of the Biocontrol Agent Coniothyrium minitans strain Conio (IMI 134523).</title>
        <authorList>
            <person name="Patel D."/>
            <person name="Shittu T.A."/>
            <person name="Baroncelli R."/>
            <person name="Muthumeenakshi S."/>
            <person name="Osborne T.H."/>
            <person name="Janganan T.K."/>
            <person name="Sreenivasaprasad S."/>
        </authorList>
    </citation>
    <scope>NUCLEOTIDE SEQUENCE</scope>
    <source>
        <strain evidence="12">Conio</strain>
    </source>
</reference>
<evidence type="ECO:0000256" key="4">
    <source>
        <dbReference type="ARBA" id="ARBA00022741"/>
    </source>
</evidence>
<feature type="transmembrane region" description="Helical" evidence="9">
    <location>
        <begin position="99"/>
        <end position="118"/>
    </location>
</feature>
<dbReference type="InterPro" id="IPR050173">
    <property type="entry name" value="ABC_transporter_C-like"/>
</dbReference>
<feature type="transmembrane region" description="Helical" evidence="9">
    <location>
        <begin position="927"/>
        <end position="951"/>
    </location>
</feature>
<name>A0A9P6G5W3_9PLEO</name>
<keyword evidence="2" id="KW-0813">Transport</keyword>
<keyword evidence="3 9" id="KW-0812">Transmembrane</keyword>
<dbReference type="InterPro" id="IPR011527">
    <property type="entry name" value="ABC1_TM_dom"/>
</dbReference>
<dbReference type="GO" id="GO:0016020">
    <property type="term" value="C:membrane"/>
    <property type="evidence" value="ECO:0007669"/>
    <property type="project" value="UniProtKB-SubCell"/>
</dbReference>
<feature type="transmembrane region" description="Helical" evidence="9">
    <location>
        <begin position="130"/>
        <end position="151"/>
    </location>
</feature>
<feature type="transmembrane region" description="Helical" evidence="9">
    <location>
        <begin position="882"/>
        <end position="907"/>
    </location>
</feature>
<keyword evidence="5" id="KW-0067">ATP-binding</keyword>
<dbReference type="PROSITE" id="PS50929">
    <property type="entry name" value="ABC_TM1F"/>
    <property type="match status" value="2"/>
</dbReference>
<feature type="domain" description="ABC transmembrane type-1" evidence="11">
    <location>
        <begin position="276"/>
        <end position="554"/>
    </location>
</feature>
<dbReference type="OrthoDB" id="6500128at2759"/>
<evidence type="ECO:0000256" key="3">
    <source>
        <dbReference type="ARBA" id="ARBA00022692"/>
    </source>
</evidence>
<feature type="transmembrane region" description="Helical" evidence="9">
    <location>
        <begin position="64"/>
        <end position="87"/>
    </location>
</feature>
<evidence type="ECO:0000256" key="1">
    <source>
        <dbReference type="ARBA" id="ARBA00004141"/>
    </source>
</evidence>
<feature type="transmembrane region" description="Helical" evidence="9">
    <location>
        <begin position="309"/>
        <end position="331"/>
    </location>
</feature>
<gene>
    <name evidence="12" type="ORF">PMIN01_12978</name>
</gene>
<dbReference type="Proteomes" id="UP000756921">
    <property type="component" value="Unassembled WGS sequence"/>
</dbReference>
<dbReference type="InterPro" id="IPR044726">
    <property type="entry name" value="ABCC_6TM_D2"/>
</dbReference>
<evidence type="ECO:0008006" key="14">
    <source>
        <dbReference type="Google" id="ProtNLM"/>
    </source>
</evidence>
<dbReference type="EMBL" id="WJXW01000017">
    <property type="protein sequence ID" value="KAF9729288.1"/>
    <property type="molecule type" value="Genomic_DNA"/>
</dbReference>
<feature type="transmembrane region" description="Helical" evidence="9">
    <location>
        <begin position="407"/>
        <end position="428"/>
    </location>
</feature>
<dbReference type="PROSITE" id="PS50893">
    <property type="entry name" value="ABC_TRANSPORTER_2"/>
    <property type="match status" value="2"/>
</dbReference>
<evidence type="ECO:0000259" key="10">
    <source>
        <dbReference type="PROSITE" id="PS50893"/>
    </source>
</evidence>
<keyword evidence="7 9" id="KW-0472">Membrane</keyword>
<dbReference type="CDD" id="cd03244">
    <property type="entry name" value="ABCC_MRP_domain2"/>
    <property type="match status" value="1"/>
</dbReference>
<dbReference type="PANTHER" id="PTHR24223:SF399">
    <property type="entry name" value="ABC TRANSPORTER ATNG"/>
    <property type="match status" value="1"/>
</dbReference>
<dbReference type="InterPro" id="IPR003593">
    <property type="entry name" value="AAA+_ATPase"/>
</dbReference>
<dbReference type="CDD" id="cd18580">
    <property type="entry name" value="ABC_6TM_ABCC_D2"/>
    <property type="match status" value="1"/>
</dbReference>
<dbReference type="GO" id="GO:0140359">
    <property type="term" value="F:ABC-type transporter activity"/>
    <property type="evidence" value="ECO:0007669"/>
    <property type="project" value="InterPro"/>
</dbReference>
<keyword evidence="13" id="KW-1185">Reference proteome</keyword>
<feature type="transmembrane region" description="Helical" evidence="9">
    <location>
        <begin position="1100"/>
        <end position="1132"/>
    </location>
</feature>
<feature type="transmembrane region" description="Helical" evidence="9">
    <location>
        <begin position="383"/>
        <end position="401"/>
    </location>
</feature>
<evidence type="ECO:0000256" key="5">
    <source>
        <dbReference type="ARBA" id="ARBA00022840"/>
    </source>
</evidence>
<sequence length="1453" mass="160263">MSAACPTDGSFGPGVGSCRGGFDLTLGFEDSILGLLPQALFLALAPVRLATLRRRRDRVTRHSHLGFLKTVSGVLYVVSSIALLAIWSEIDSLKTKLSVASAALEFLSSLLIVVLSRLEHSRAVRPSHLLQFFLLVLLLCDAVRLRTLFLMEYPTSLVTPASIHTFLTGLLLLLESLDKRELFNSDGDRKLPLEETIGLFGKRLFWHLNDLFKQGYRKVLKPTDLSSMDADLASKARTVAFQQALAAQDRSKSMPLLRVIFKILWPDLLLPILPRMIQIATTLSQPYLITAMIDFVGEPRTPGSTNKGYGLIAAFALDYTLLAVAFGWTAHSMARFMTKLRGCLISALYDKTLHTSSKDVDLGSATVLMNVDVDKILQASKQINEVWAALIISGVAMYIMYTHLGAAFVAPFLTMLLATGVTTVIGAAMRTRMSLYAAATERRITAIAYVVGNMKGVRMLGLSETVFQMLTKLRHAEVDSSIYFRKAIVWITLIANTMFQLTTLTTYVTFAIIMLAKGNGSTFDMNRLYGSLSALKLFSTPFGMVLQILPQIQTGIASLERVEKFLLGQAVPSAERGDSGSSLGSDDVELLPLGARREGGHVLSLRNATFAIDSQPLLFDLTTNFSANTFIMIIGKVGSGKSVLLRSLVGETDLSHGQFENSLSGSAFCDQQVWLRNATVRENIVGEDALDEVWYQKVLWACGLSQDLQVMKEGDSTAIGSKGISLSGGQKNRMSLARALYARKRVLVLDDMLAGLDNTTEKLVFNRVFARSGILRKSEATVVLATHSTHYARYADKIIVMADGRIAEQGTYQELLKKDIDFRKFNDGEISSTTDSDEESNSTSEADISSQLPPKPVDDKNEDDLARQTGDRRSLIFFIKTIGALHMTISWVLMVGGIAMTQIQFLWLKWWAESDDQTRSGTIRQLYLFIIVTVVNIAAYFAYFVHYALWFQPRLSLNMHANQLVALMRARFSFLVSTDIGSITNRFSQDITLVDLQLPVSWLNVTFEFVYTICSFVIMAIATPPVASTIPVLGVVGYCIQRVYLRTSRQVRLMDLEAKAPLCTHFLETMAGLVTVRAFGWGEAYRKRNDKLLDQSQVPYYLLTAIQNWLTLVLELVVAGMITMIVGLAVALRTKIDPGYLGLALISAMDLGVNFRIIIVYWTELETSLSAVVRILQFSEQTPAEESDLTIASPPPSWPKSGAVTFSNFAASYTEDGKKVLSGIELSIQPGEKIGLCGRTGSGKSSLVATLFGLLHQREGLVAIDGIPTADISLSTLRSKIIALPQEPFFLKGTVRYNLMPWDTETQRPAVSDVDMQRALEEVQLWEKLSAAAETAQSALDLNLDNVDSLLSQGERQLFCLARAMLMDGRIVVLDEATSSVDAHTDALMQRILRTIFADKTIIAIAHRLDTILDFDRVVVMDAGRIAEVGMPGRLLETEGSMFRALVESQKAA</sequence>
<dbReference type="SUPFAM" id="SSF90123">
    <property type="entry name" value="ABC transporter transmembrane region"/>
    <property type="match status" value="2"/>
</dbReference>
<dbReference type="GO" id="GO:0005524">
    <property type="term" value="F:ATP binding"/>
    <property type="evidence" value="ECO:0007669"/>
    <property type="project" value="UniProtKB-KW"/>
</dbReference>
<proteinExistence type="predicted"/>
<comment type="caution">
    <text evidence="12">The sequence shown here is derived from an EMBL/GenBank/DDBJ whole genome shotgun (WGS) entry which is preliminary data.</text>
</comment>
<evidence type="ECO:0000256" key="8">
    <source>
        <dbReference type="SAM" id="MobiDB-lite"/>
    </source>
</evidence>
<evidence type="ECO:0000313" key="12">
    <source>
        <dbReference type="EMBL" id="KAF9729288.1"/>
    </source>
</evidence>
<dbReference type="InterPro" id="IPR056227">
    <property type="entry name" value="TMD0_ABC"/>
</dbReference>
<dbReference type="PROSITE" id="PS00211">
    <property type="entry name" value="ABC_TRANSPORTER_1"/>
    <property type="match status" value="2"/>
</dbReference>
<dbReference type="InterPro" id="IPR036640">
    <property type="entry name" value="ABC1_TM_sf"/>
</dbReference>
<feature type="domain" description="ABC transmembrane type-1" evidence="11">
    <location>
        <begin position="892"/>
        <end position="1167"/>
    </location>
</feature>
<dbReference type="InterPro" id="IPR003439">
    <property type="entry name" value="ABC_transporter-like_ATP-bd"/>
</dbReference>
<evidence type="ECO:0000256" key="7">
    <source>
        <dbReference type="ARBA" id="ARBA00023136"/>
    </source>
</evidence>
<dbReference type="FunFam" id="3.40.50.300:FF:000838">
    <property type="entry name" value="ABC multidrug transporter (Eurofung)"/>
    <property type="match status" value="1"/>
</dbReference>
<comment type="subcellular location">
    <subcellularLocation>
        <location evidence="1">Membrane</location>
        <topology evidence="1">Multi-pass membrane protein</topology>
    </subcellularLocation>
</comment>
<evidence type="ECO:0000256" key="6">
    <source>
        <dbReference type="ARBA" id="ARBA00022989"/>
    </source>
</evidence>
<dbReference type="Pfam" id="PF24357">
    <property type="entry name" value="TMD0_ABC"/>
    <property type="match status" value="1"/>
</dbReference>
<feature type="transmembrane region" description="Helical" evidence="9">
    <location>
        <begin position="487"/>
        <end position="516"/>
    </location>
</feature>
<feature type="domain" description="ABC transporter" evidence="10">
    <location>
        <begin position="603"/>
        <end position="828"/>
    </location>
</feature>
<dbReference type="SUPFAM" id="SSF52540">
    <property type="entry name" value="P-loop containing nucleoside triphosphate hydrolases"/>
    <property type="match status" value="2"/>
</dbReference>
<feature type="transmembrane region" description="Helical" evidence="9">
    <location>
        <begin position="32"/>
        <end position="52"/>
    </location>
</feature>
<evidence type="ECO:0000313" key="13">
    <source>
        <dbReference type="Proteomes" id="UP000756921"/>
    </source>
</evidence>
<keyword evidence="6 9" id="KW-1133">Transmembrane helix</keyword>
<feature type="transmembrane region" description="Helical" evidence="9">
    <location>
        <begin position="1009"/>
        <end position="1040"/>
    </location>
</feature>
<feature type="domain" description="ABC transporter" evidence="10">
    <location>
        <begin position="1204"/>
        <end position="1448"/>
    </location>
</feature>
<keyword evidence="4" id="KW-0547">Nucleotide-binding</keyword>
<feature type="compositionally biased region" description="Basic and acidic residues" evidence="8">
    <location>
        <begin position="856"/>
        <end position="866"/>
    </location>
</feature>